<dbReference type="RefSeq" id="WP_124347357.1">
    <property type="nucleotide sequence ID" value="NZ_CP027706.1"/>
</dbReference>
<organism evidence="3 4">
    <name type="scientific">Pseudomonas sessilinigenes</name>
    <dbReference type="NCBI Taxonomy" id="658629"/>
    <lineage>
        <taxon>Bacteria</taxon>
        <taxon>Pseudomonadati</taxon>
        <taxon>Pseudomonadota</taxon>
        <taxon>Gammaproteobacteria</taxon>
        <taxon>Pseudomonadales</taxon>
        <taxon>Pseudomonadaceae</taxon>
        <taxon>Pseudomonas</taxon>
    </lineage>
</organism>
<name>A0ABX8ML96_9PSED</name>
<dbReference type="EMBL" id="CP077074">
    <property type="protein sequence ID" value="QXH39967.1"/>
    <property type="molecule type" value="Genomic_DNA"/>
</dbReference>
<protein>
    <recommendedName>
        <fullName evidence="2">Type 4 fimbrial biogenesis protein PilX N-terminal domain-containing protein</fullName>
    </recommendedName>
</protein>
<evidence type="ECO:0000313" key="4">
    <source>
        <dbReference type="Proteomes" id="UP000693952"/>
    </source>
</evidence>
<keyword evidence="4" id="KW-1185">Reference proteome</keyword>
<reference evidence="3" key="1">
    <citation type="submission" date="2021-06" db="EMBL/GenBank/DDBJ databases">
        <title>Updating the genus Pseudomonas: Description of 43 new species and partition of the Pseudomonas putida group.</title>
        <authorList>
            <person name="Girard L."/>
            <person name="Lood C."/>
            <person name="Vandamme P."/>
            <person name="Rokni-Zadeh H."/>
            <person name="van Noort V."/>
            <person name="Hofte M."/>
            <person name="Lavigne R."/>
            <person name="De Mot R."/>
        </authorList>
    </citation>
    <scope>NUCLEOTIDE SEQUENCE</scope>
    <source>
        <strain evidence="3">CMR12a</strain>
    </source>
</reference>
<dbReference type="InterPro" id="IPR025746">
    <property type="entry name" value="PilX_N_dom"/>
</dbReference>
<feature type="region of interest" description="Disordered" evidence="1">
    <location>
        <begin position="161"/>
        <end position="198"/>
    </location>
</feature>
<dbReference type="Pfam" id="PF14341">
    <property type="entry name" value="PilX_N"/>
    <property type="match status" value="1"/>
</dbReference>
<evidence type="ECO:0000259" key="2">
    <source>
        <dbReference type="Pfam" id="PF14341"/>
    </source>
</evidence>
<evidence type="ECO:0000256" key="1">
    <source>
        <dbReference type="SAM" id="MobiDB-lite"/>
    </source>
</evidence>
<dbReference type="Proteomes" id="UP000693952">
    <property type="component" value="Chromosome"/>
</dbReference>
<feature type="domain" description="Type 4 fimbrial biogenesis protein PilX N-terminal" evidence="2">
    <location>
        <begin position="1"/>
        <end position="49"/>
    </location>
</feature>
<accession>A0ABX8ML96</accession>
<feature type="compositionally biased region" description="Basic and acidic residues" evidence="1">
    <location>
        <begin position="183"/>
        <end position="192"/>
    </location>
</feature>
<gene>
    <name evidence="3" type="ORF">KSS89_27750</name>
</gene>
<evidence type="ECO:0000313" key="3">
    <source>
        <dbReference type="EMBL" id="QXH39967.1"/>
    </source>
</evidence>
<sequence>MALLTSLVFLSLLTMIGLSAMHNALLQEKMAASLALYNRAFQSAETALREGEGAVRRGGHVLAPCGNFLQCAPPEIMGGGGQWIATKEGYYRVQNLGVAREPVVELLVSRPVLLFRVTAVGFSGPLRSVLESIYAHVPDVDRGKLTEVDVFSGKMLGAAATGSSDAREGGPAGWAFSQAKPEPGTHETRSRFPESVGNAVGNLPMDGRRILWRQIQ</sequence>
<proteinExistence type="predicted"/>